<feature type="repeat" description="TPR" evidence="1">
    <location>
        <begin position="109"/>
        <end position="142"/>
    </location>
</feature>
<dbReference type="PROSITE" id="PS50005">
    <property type="entry name" value="TPR"/>
    <property type="match status" value="1"/>
</dbReference>
<name>A0A7V8GP64_9GAMM</name>
<dbReference type="SUPFAM" id="SSF48452">
    <property type="entry name" value="TPR-like"/>
    <property type="match status" value="1"/>
</dbReference>
<keyword evidence="1" id="KW-0802">TPR repeat</keyword>
<dbReference type="Pfam" id="PF18733">
    <property type="entry name" value="HEPN_LA2681"/>
    <property type="match status" value="1"/>
</dbReference>
<dbReference type="InterPro" id="IPR040826">
    <property type="entry name" value="HEPN_LA2681"/>
</dbReference>
<dbReference type="InterPro" id="IPR019734">
    <property type="entry name" value="TPR_rpt"/>
</dbReference>
<evidence type="ECO:0000313" key="3">
    <source>
        <dbReference type="EMBL" id="KAF1687561.1"/>
    </source>
</evidence>
<keyword evidence="4" id="KW-1185">Reference proteome</keyword>
<dbReference type="Gene3D" id="1.25.40.10">
    <property type="entry name" value="Tetratricopeptide repeat domain"/>
    <property type="match status" value="1"/>
</dbReference>
<organism evidence="3 4">
    <name type="scientific">Pseudoxanthomonas broegbernensis</name>
    <dbReference type="NCBI Taxonomy" id="83619"/>
    <lineage>
        <taxon>Bacteria</taxon>
        <taxon>Pseudomonadati</taxon>
        <taxon>Pseudomonadota</taxon>
        <taxon>Gammaproteobacteria</taxon>
        <taxon>Lysobacterales</taxon>
        <taxon>Lysobacteraceae</taxon>
        <taxon>Pseudoxanthomonas</taxon>
    </lineage>
</organism>
<evidence type="ECO:0000256" key="1">
    <source>
        <dbReference type="PROSITE-ProRule" id="PRU00339"/>
    </source>
</evidence>
<protein>
    <recommendedName>
        <fullName evidence="2">LA2681-like HEPN domain-containing protein</fullName>
    </recommendedName>
</protein>
<dbReference type="Proteomes" id="UP000462066">
    <property type="component" value="Unassembled WGS sequence"/>
</dbReference>
<gene>
    <name evidence="3" type="ORF">B1992_02535</name>
</gene>
<proteinExistence type="predicted"/>
<reference evidence="3 4" key="1">
    <citation type="submission" date="2017-10" db="EMBL/GenBank/DDBJ databases">
        <title>Whole genome sequencing of Pseudoxanthomonas broegbernensis DSM 12573(T).</title>
        <authorList>
            <person name="Kumar S."/>
            <person name="Bansal K."/>
            <person name="Kaur A."/>
            <person name="Patil P."/>
            <person name="Sharma S."/>
            <person name="Patil P.B."/>
        </authorList>
    </citation>
    <scope>NUCLEOTIDE SEQUENCE [LARGE SCALE GENOMIC DNA]</scope>
    <source>
        <strain evidence="3 4">DSM 12573</strain>
    </source>
</reference>
<evidence type="ECO:0000259" key="2">
    <source>
        <dbReference type="Pfam" id="PF18733"/>
    </source>
</evidence>
<comment type="caution">
    <text evidence="3">The sequence shown here is derived from an EMBL/GenBank/DDBJ whole genome shotgun (WGS) entry which is preliminary data.</text>
</comment>
<dbReference type="SMART" id="SM00028">
    <property type="entry name" value="TPR"/>
    <property type="match status" value="1"/>
</dbReference>
<feature type="domain" description="LA2681-like HEPN" evidence="2">
    <location>
        <begin position="188"/>
        <end position="397"/>
    </location>
</feature>
<evidence type="ECO:0000313" key="4">
    <source>
        <dbReference type="Proteomes" id="UP000462066"/>
    </source>
</evidence>
<dbReference type="AlphaFoldDB" id="A0A7V8GP64"/>
<dbReference type="EMBL" id="MWIP01000002">
    <property type="protein sequence ID" value="KAF1687561.1"/>
    <property type="molecule type" value="Genomic_DNA"/>
</dbReference>
<sequence>MRRRIGDLPDGKAMQLIGTIIDMGGDERSSAALDHADGLLAQLAERGLPDRDVSRAHYFRANIWSAKRRASPDCSAWLWKSEHIDGEILELRKALGHPGFAKFDPVERAQIHTNLGNVLNHTGRFIEAIEYWDRALASVPRFAMAWGNRGIGLGYYAGSLYDPGHHAVMMIAAFESMLPSISAGMDEGPGPPAVIRHFNLIKQEFCAARYALYEGMNSAGVHFSDRGVLLYNTLDYPTLGFAVERMKMAFRGAYAVFDKVAFLLNDYLNLGIPDRQVNFRNLWFVKGKGKTLHPSLDGLANWPLRGLFWLSKDIHEEGVREVTEPDARELYELRNHMEHKFVSVHDGFLRSMSPNSVEASESGIFDISITDLITKTLRQLKLSRAAIIYLSLGIHVEEKRRFETRGSKMISVPMILPVWEDKWKRLD</sequence>
<dbReference type="InterPro" id="IPR011990">
    <property type="entry name" value="TPR-like_helical_dom_sf"/>
</dbReference>
<accession>A0A7V8GP64</accession>